<comment type="caution">
    <text evidence="2">The sequence shown here is derived from an EMBL/GenBank/DDBJ whole genome shotgun (WGS) entry which is preliminary data.</text>
</comment>
<sequence length="154" mass="17899">MSNYTIIDLNQQPHLIPSAAQWFSQKWQIPAEAYQASMQEMLTSENHVPHWWVCLNKQQDIVAGVGVIDNDFHNRADLTPNLCALYVEPTFRHQGLAGILLTTVGDFLANSGFKKLYLLTDHTTFYERYDWEFLTMVTTEEQSCARIYQKQLRQ</sequence>
<dbReference type="RefSeq" id="WP_002361333.1">
    <property type="nucleotide sequence ID" value="NZ_GL454411.1"/>
</dbReference>
<name>A0A125WA65_ENTFL</name>
<keyword evidence="2" id="KW-0808">Transferase</keyword>
<dbReference type="EMBL" id="AEBR01000005">
    <property type="protein sequence ID" value="EFM84108.1"/>
    <property type="molecule type" value="Genomic_DNA"/>
</dbReference>
<protein>
    <submittedName>
        <fullName evidence="2">Acetyltransferase, GNAT family</fullName>
    </submittedName>
</protein>
<dbReference type="AlphaFoldDB" id="A0A125WA65"/>
<dbReference type="InterPro" id="IPR000182">
    <property type="entry name" value="GNAT_dom"/>
</dbReference>
<dbReference type="InterPro" id="IPR016181">
    <property type="entry name" value="Acyl_CoA_acyltransferase"/>
</dbReference>
<dbReference type="PROSITE" id="PS51186">
    <property type="entry name" value="GNAT"/>
    <property type="match status" value="1"/>
</dbReference>
<dbReference type="Proteomes" id="UP000004846">
    <property type="component" value="Unassembled WGS sequence"/>
</dbReference>
<dbReference type="SUPFAM" id="SSF55729">
    <property type="entry name" value="Acyl-CoA N-acyltransferases (Nat)"/>
    <property type="match status" value="1"/>
</dbReference>
<evidence type="ECO:0000313" key="3">
    <source>
        <dbReference type="Proteomes" id="UP000004846"/>
    </source>
</evidence>
<dbReference type="GO" id="GO:0016747">
    <property type="term" value="F:acyltransferase activity, transferring groups other than amino-acyl groups"/>
    <property type="evidence" value="ECO:0007669"/>
    <property type="project" value="InterPro"/>
</dbReference>
<evidence type="ECO:0000259" key="1">
    <source>
        <dbReference type="PROSITE" id="PS51186"/>
    </source>
</evidence>
<dbReference type="CDD" id="cd04301">
    <property type="entry name" value="NAT_SF"/>
    <property type="match status" value="1"/>
</dbReference>
<proteinExistence type="predicted"/>
<organism evidence="2 3">
    <name type="scientific">Enterococcus faecalis TX4248</name>
    <dbReference type="NCBI Taxonomy" id="749495"/>
    <lineage>
        <taxon>Bacteria</taxon>
        <taxon>Bacillati</taxon>
        <taxon>Bacillota</taxon>
        <taxon>Bacilli</taxon>
        <taxon>Lactobacillales</taxon>
        <taxon>Enterococcaceae</taxon>
        <taxon>Enterococcus</taxon>
    </lineage>
</organism>
<reference evidence="2 3" key="1">
    <citation type="submission" date="2010-07" db="EMBL/GenBank/DDBJ databases">
        <authorList>
            <person name="Sid Ahmed O."/>
        </authorList>
    </citation>
    <scope>NUCLEOTIDE SEQUENCE [LARGE SCALE GENOMIC DNA]</scope>
    <source>
        <strain evidence="2 3">TX4248</strain>
    </source>
</reference>
<dbReference type="Pfam" id="PF00583">
    <property type="entry name" value="Acetyltransf_1"/>
    <property type="match status" value="1"/>
</dbReference>
<accession>A0A125WA65</accession>
<dbReference type="HOGENOM" id="CLU_117112_1_0_9"/>
<gene>
    <name evidence="2" type="ORF">HMPREF9498_00083</name>
</gene>
<feature type="domain" description="N-acetyltransferase" evidence="1">
    <location>
        <begin position="4"/>
        <end position="153"/>
    </location>
</feature>
<dbReference type="Gene3D" id="3.40.630.30">
    <property type="match status" value="1"/>
</dbReference>
<evidence type="ECO:0000313" key="2">
    <source>
        <dbReference type="EMBL" id="EFM84108.1"/>
    </source>
</evidence>